<evidence type="ECO:0000313" key="4">
    <source>
        <dbReference type="Proteomes" id="UP001474421"/>
    </source>
</evidence>
<dbReference type="AlphaFoldDB" id="A0AAW1C5Q7"/>
<dbReference type="GO" id="GO:0008608">
    <property type="term" value="P:attachment of spindle microtubules to kinetochore"/>
    <property type="evidence" value="ECO:0007669"/>
    <property type="project" value="InterPro"/>
</dbReference>
<dbReference type="CDD" id="cd21853">
    <property type="entry name" value="KNL1_NTD"/>
    <property type="match status" value="1"/>
</dbReference>
<evidence type="ECO:0000313" key="3">
    <source>
        <dbReference type="EMBL" id="KAK9409699.1"/>
    </source>
</evidence>
<sequence>MNEEKDFTDGTNKRRISSILKAPRTPLCDLGAGNELTQECNVEKRQKNSRRVSFAETIRVFPHDPQTFVELNHEEPSKEARNQNLLNENEEPEATKYEITGMNTLLHAPIHTLQQMECLDANPIQELNIMDRTQIFSEQNEMDMTSGHTVLITHDTKACQESDKPKKINFESFLNQENEDIQKEKKIKKDMDWNDIAEQKKTLHSTVVPHNNAETDENKYISEVMDTKLEKRQSSKNNLFDSFKADTDCNVQKNSELETQLLMDSICEQNLQEKLLEGTITVREFFTLLQVHVLIQMPRQSQLPLKHTVNTSSIPEDEILSHFIYHPKLQVYKEDCQTLHKIIEELKLHAADQDKLLMNMNKSFWEVMKTCSNEELRGFGAELNKMKSCFTKKSKALAHKGKAKLYVNLVHHAKLQYEKLQSRLAKMDELLKEMDSCLFALEKETATLDDSELDANYAMEEHETKLKHIESELENYKSQEDNLQRDQSDLRDQKQQIISGINQLQRDIRSCQERTEKYNFSEWVIKEWNDQQAVFTFLYDSVEFTVGFKCPSDDATFKNKFYREIVSLNFESLLDETKAVPAAKLVHKLIFQFIDSQNSWQEKCSTVYQLSQILRDLSLMVNRCQLLGEEIEFLNKWGGKFYLLKTEVNDTNISLLFSSSMPLAKFEVELSLSANYPTSPLAFTIQKCTGNLGPRSAETSVRLCVGLRGARWRLDLGLHGRIELGSLSTRKAAVGCLRSSGIDRLPLSLSRCRKKRLGDPKEY</sequence>
<feature type="coiled-coil region" evidence="1">
    <location>
        <begin position="459"/>
        <end position="496"/>
    </location>
</feature>
<dbReference type="CDD" id="cd22817">
    <property type="entry name" value="DRWD-N_Knl1"/>
    <property type="match status" value="1"/>
</dbReference>
<dbReference type="Proteomes" id="UP001474421">
    <property type="component" value="Unassembled WGS sequence"/>
</dbReference>
<accession>A0AAW1C5Q7</accession>
<dbReference type="GO" id="GO:0034501">
    <property type="term" value="P:protein localization to kinetochore"/>
    <property type="evidence" value="ECO:0007669"/>
    <property type="project" value="InterPro"/>
</dbReference>
<gene>
    <name evidence="3" type="ORF">NXF25_000874</name>
</gene>
<keyword evidence="1" id="KW-0175">Coiled coil</keyword>
<feature type="domain" description="Knl1 C-terminal RWD" evidence="2">
    <location>
        <begin position="477"/>
        <end position="628"/>
    </location>
</feature>
<keyword evidence="4" id="KW-1185">Reference proteome</keyword>
<dbReference type="EMBL" id="JAOTOJ010000001">
    <property type="protein sequence ID" value="KAK9409699.1"/>
    <property type="molecule type" value="Genomic_DNA"/>
</dbReference>
<dbReference type="InterPro" id="IPR040850">
    <property type="entry name" value="Knl1_RWD_C"/>
</dbReference>
<proteinExistence type="predicted"/>
<organism evidence="3 4">
    <name type="scientific">Crotalus adamanteus</name>
    <name type="common">Eastern diamondback rattlesnake</name>
    <dbReference type="NCBI Taxonomy" id="8729"/>
    <lineage>
        <taxon>Eukaryota</taxon>
        <taxon>Metazoa</taxon>
        <taxon>Chordata</taxon>
        <taxon>Craniata</taxon>
        <taxon>Vertebrata</taxon>
        <taxon>Euteleostomi</taxon>
        <taxon>Lepidosauria</taxon>
        <taxon>Squamata</taxon>
        <taxon>Bifurcata</taxon>
        <taxon>Unidentata</taxon>
        <taxon>Episquamata</taxon>
        <taxon>Toxicofera</taxon>
        <taxon>Serpentes</taxon>
        <taxon>Colubroidea</taxon>
        <taxon>Viperidae</taxon>
        <taxon>Crotalinae</taxon>
        <taxon>Crotalus</taxon>
    </lineage>
</organism>
<dbReference type="GO" id="GO:0005634">
    <property type="term" value="C:nucleus"/>
    <property type="evidence" value="ECO:0007669"/>
    <property type="project" value="TreeGrafter"/>
</dbReference>
<dbReference type="Pfam" id="PF18210">
    <property type="entry name" value="Knl1_RWD_C"/>
    <property type="match status" value="1"/>
</dbReference>
<dbReference type="PANTHER" id="PTHR16520:SF3">
    <property type="entry name" value="KINETOCHORE SCAFFOLD 1"/>
    <property type="match status" value="1"/>
</dbReference>
<evidence type="ECO:0000259" key="2">
    <source>
        <dbReference type="Pfam" id="PF18210"/>
    </source>
</evidence>
<comment type="caution">
    <text evidence="3">The sequence shown here is derived from an EMBL/GenBank/DDBJ whole genome shotgun (WGS) entry which is preliminary data.</text>
</comment>
<dbReference type="PANTHER" id="PTHR16520">
    <property type="entry name" value="KINETOCHORE SCAFFOLD 1"/>
    <property type="match status" value="1"/>
</dbReference>
<reference evidence="3 4" key="1">
    <citation type="journal article" date="2024" name="Proc. Natl. Acad. Sci. U.S.A.">
        <title>The genetic regulatory architecture and epigenomic basis for age-related changes in rattlesnake venom.</title>
        <authorList>
            <person name="Hogan M.P."/>
            <person name="Holding M.L."/>
            <person name="Nystrom G.S."/>
            <person name="Colston T.J."/>
            <person name="Bartlett D.A."/>
            <person name="Mason A.J."/>
            <person name="Ellsworth S.A."/>
            <person name="Rautsaw R.M."/>
            <person name="Lawrence K.C."/>
            <person name="Strickland J.L."/>
            <person name="He B."/>
            <person name="Fraser P."/>
            <person name="Margres M.J."/>
            <person name="Gilbert D.M."/>
            <person name="Gibbs H.L."/>
            <person name="Parkinson C.L."/>
            <person name="Rokyta D.R."/>
        </authorList>
    </citation>
    <scope>NUCLEOTIDE SEQUENCE [LARGE SCALE GENOMIC DNA]</scope>
    <source>
        <strain evidence="3">DRR0105</strain>
    </source>
</reference>
<evidence type="ECO:0000256" key="1">
    <source>
        <dbReference type="SAM" id="Coils"/>
    </source>
</evidence>
<name>A0AAW1C5Q7_CROAD</name>
<protein>
    <submittedName>
        <fullName evidence="3">Protein CASC5</fullName>
    </submittedName>
</protein>
<dbReference type="InterPro" id="IPR037388">
    <property type="entry name" value="Blinkin"/>
</dbReference>